<feature type="domain" description="DUF6701" evidence="2">
    <location>
        <begin position="448"/>
        <end position="1056"/>
    </location>
</feature>
<dbReference type="RefSeq" id="WP_139236631.1">
    <property type="nucleotide sequence ID" value="NZ_FOTW01000019.1"/>
</dbReference>
<evidence type="ECO:0000259" key="2">
    <source>
        <dbReference type="Pfam" id="PF20419"/>
    </source>
</evidence>
<dbReference type="InterPro" id="IPR006311">
    <property type="entry name" value="TAT_signal"/>
</dbReference>
<name>A0A1I4QFX7_9BURK</name>
<dbReference type="Pfam" id="PF20419">
    <property type="entry name" value="DUF6701"/>
    <property type="match status" value="1"/>
</dbReference>
<dbReference type="OrthoDB" id="9790247at2"/>
<feature type="signal peptide" evidence="1">
    <location>
        <begin position="1"/>
        <end position="30"/>
    </location>
</feature>
<dbReference type="Proteomes" id="UP000199470">
    <property type="component" value="Unassembled WGS sequence"/>
</dbReference>
<dbReference type="STRING" id="758825.SAMN02982985_03882"/>
<dbReference type="PROSITE" id="PS51318">
    <property type="entry name" value="TAT"/>
    <property type="match status" value="1"/>
</dbReference>
<sequence length="1057" mass="105721">MTISLSRRAALTLRLALLLALAWLAGPARAGGSPAPSDIVFNGAAVTGCSYAAASQTYSCAALNNYDYFTIPSGYTVSLASSMSFDYNQRLTMSGTARLQSSGSLDIGDINPSNLKITGGSLAAGANFKIGSQAQTIVADVTAGSLTIGSGSATKITGSLTATKIAGSATATGAVNLASHVTIIGPISGAVVDTNSPVDLTGNITASVSFALASGSDLVGNINAPTVVIEASSTTVKGNIAASTKLTVESGNTVTGAVSGGDLKINAANSVINGNVTMTGDVDIGSSGTINGDLVARNVVTQSSEAFISGNALVNAITLNWHGRVGKVISCSGAGASGCSCVTNNSGYPTNGSAPGPVCGPAPPSGPHHIQISHPGSGLTCQPQTVALTACANAACTPPHYSASTAVTLSPGGATFTISGGVNNAASVKQGTAGTATLAATPAGLGTVCVNSGANNSSCAMQFSDIGLSLSVPDHIADTPQTLAVSALQKVGNNPSCVPLFAGLSRSINFNCGYTNPAAANAAPVPLLLGGVPLAANTSSACSAAGQNLTLAFNANGQASTPLQYAEAGQLGINAKYAPSSGSDAGMVVTGSTSVKVAPEKFLFTVTQKAAPNKLNPAAANAAGAAFIKAGEAFTATLSAVNHNGKVTSNFGKESAAESYTLKQMLVAPDPLSYPAAQNPALGSNFGAMSNGVATLASASWNAVGIFSLTAKLVNPSGYLGAGAANFTTSGSVNVGRFIPDHFNVFLAAPVKGVPMCANPANCAANEVPTVYSHQPFAVSLEAYGGAALDDSANLMTNYQGALAKKVDFSGWLAAGSLAPADKNPPTTPGGAGRVDDGIAAGVEPVSPGAGVFSGGRASTTLSYKFSSIDPAQKSKLSAPTTLYLRAADSDLASSARGAASREPALRVLSGRLQVGHGYGSESSPMPLTLRAQYWTGANYVYNRLDNNQTGYTLGTLSFANCQGKLQLANGDCNIALLGLQGSQVLRFTSGDARVMLRAPGKDKSGAVDISISDANNPIRDGDASHLNVLPFLPSVPGHIVFGVYRSGPVLYLREVY</sequence>
<dbReference type="InterPro" id="IPR046524">
    <property type="entry name" value="DUF6701"/>
</dbReference>
<gene>
    <name evidence="3" type="ORF">SAMN02982985_03882</name>
</gene>
<keyword evidence="1" id="KW-0732">Signal</keyword>
<evidence type="ECO:0000256" key="1">
    <source>
        <dbReference type="SAM" id="SignalP"/>
    </source>
</evidence>
<proteinExistence type="predicted"/>
<organism evidence="3 4">
    <name type="scientific">Rugamonas rubra</name>
    <dbReference type="NCBI Taxonomy" id="758825"/>
    <lineage>
        <taxon>Bacteria</taxon>
        <taxon>Pseudomonadati</taxon>
        <taxon>Pseudomonadota</taxon>
        <taxon>Betaproteobacteria</taxon>
        <taxon>Burkholderiales</taxon>
        <taxon>Oxalobacteraceae</taxon>
        <taxon>Telluria group</taxon>
        <taxon>Rugamonas</taxon>
    </lineage>
</organism>
<evidence type="ECO:0000313" key="3">
    <source>
        <dbReference type="EMBL" id="SFM38645.1"/>
    </source>
</evidence>
<protein>
    <submittedName>
        <fullName evidence="3">MSHA biogenesis protein MshQ</fullName>
    </submittedName>
</protein>
<keyword evidence="4" id="KW-1185">Reference proteome</keyword>
<feature type="chain" id="PRO_5011733672" evidence="1">
    <location>
        <begin position="31"/>
        <end position="1057"/>
    </location>
</feature>
<accession>A0A1I4QFX7</accession>
<evidence type="ECO:0000313" key="4">
    <source>
        <dbReference type="Proteomes" id="UP000199470"/>
    </source>
</evidence>
<reference evidence="3 4" key="1">
    <citation type="submission" date="2016-10" db="EMBL/GenBank/DDBJ databases">
        <authorList>
            <person name="de Groot N.N."/>
        </authorList>
    </citation>
    <scope>NUCLEOTIDE SEQUENCE [LARGE SCALE GENOMIC DNA]</scope>
    <source>
        <strain evidence="3 4">ATCC 43154</strain>
    </source>
</reference>
<dbReference type="AlphaFoldDB" id="A0A1I4QFX7"/>
<dbReference type="EMBL" id="FOTW01000019">
    <property type="protein sequence ID" value="SFM38645.1"/>
    <property type="molecule type" value="Genomic_DNA"/>
</dbReference>